<gene>
    <name evidence="2" type="ORF">FPE_LOCUS15781</name>
</gene>
<dbReference type="AlphaFoldDB" id="A0AAD1ZI26"/>
<feature type="domain" description="Nucleic acid binding NABP" evidence="1">
    <location>
        <begin position="70"/>
        <end position="122"/>
    </location>
</feature>
<reference evidence="2" key="1">
    <citation type="submission" date="2023-05" db="EMBL/GenBank/DDBJ databases">
        <authorList>
            <person name="Huff M."/>
        </authorList>
    </citation>
    <scope>NUCLEOTIDE SEQUENCE</scope>
</reference>
<dbReference type="Proteomes" id="UP000834106">
    <property type="component" value="Chromosome 9"/>
</dbReference>
<feature type="domain" description="Nucleic acid binding NABP" evidence="1">
    <location>
        <begin position="11"/>
        <end position="67"/>
    </location>
</feature>
<dbReference type="Pfam" id="PF07990">
    <property type="entry name" value="NABP"/>
    <property type="match status" value="2"/>
</dbReference>
<organism evidence="2 3">
    <name type="scientific">Fraxinus pennsylvanica</name>
    <dbReference type="NCBI Taxonomy" id="56036"/>
    <lineage>
        <taxon>Eukaryota</taxon>
        <taxon>Viridiplantae</taxon>
        <taxon>Streptophyta</taxon>
        <taxon>Embryophyta</taxon>
        <taxon>Tracheophyta</taxon>
        <taxon>Spermatophyta</taxon>
        <taxon>Magnoliopsida</taxon>
        <taxon>eudicotyledons</taxon>
        <taxon>Gunneridae</taxon>
        <taxon>Pentapetalae</taxon>
        <taxon>asterids</taxon>
        <taxon>lamiids</taxon>
        <taxon>Lamiales</taxon>
        <taxon>Oleaceae</taxon>
        <taxon>Oleeae</taxon>
        <taxon>Fraxinus</taxon>
    </lineage>
</organism>
<protein>
    <recommendedName>
        <fullName evidence="1">Nucleic acid binding NABP domain-containing protein</fullName>
    </recommendedName>
</protein>
<dbReference type="InterPro" id="IPR012940">
    <property type="entry name" value="NABP"/>
</dbReference>
<evidence type="ECO:0000259" key="1">
    <source>
        <dbReference type="Pfam" id="PF07990"/>
    </source>
</evidence>
<evidence type="ECO:0000313" key="2">
    <source>
        <dbReference type="EMBL" id="CAI9768351.1"/>
    </source>
</evidence>
<proteinExistence type="predicted"/>
<keyword evidence="3" id="KW-1185">Reference proteome</keyword>
<accession>A0AAD1ZI26</accession>
<dbReference type="EMBL" id="OU503044">
    <property type="protein sequence ID" value="CAI9768351.1"/>
    <property type="molecule type" value="Genomic_DNA"/>
</dbReference>
<sequence>MFRLILATPPTALPGMSLSANSVVDGGKHQTSHIHHEIDAHQNLFHSQSDQTGFKNSPYLNKSESMQYYKLAKSSANSFLKGSSTPTLSSGGSPASSQYHNIDSLNSSLPNHGFGGFAINPWKSAWWW</sequence>
<evidence type="ECO:0000313" key="3">
    <source>
        <dbReference type="Proteomes" id="UP000834106"/>
    </source>
</evidence>
<name>A0AAD1ZI26_9LAMI</name>